<protein>
    <submittedName>
        <fullName evidence="1">Uncharacterized protein</fullName>
    </submittedName>
</protein>
<evidence type="ECO:0000313" key="1">
    <source>
        <dbReference type="EMBL" id="KJF78438.1"/>
    </source>
</evidence>
<dbReference type="Proteomes" id="UP000032582">
    <property type="component" value="Unassembled WGS sequence"/>
</dbReference>
<reference evidence="1 2" key="1">
    <citation type="submission" date="2015-02" db="EMBL/GenBank/DDBJ databases">
        <title>Whole genome shotgun sequencing of cultured foodborne pathogen.</title>
        <authorList>
            <person name="Timme R."/>
            <person name="Allard M.W."/>
            <person name="Strain E."/>
            <person name="Evans P.S."/>
            <person name="Brown E."/>
        </authorList>
    </citation>
    <scope>NUCLEOTIDE SEQUENCE [LARGE SCALE GENOMIC DNA]</scope>
    <source>
        <strain evidence="1 2">GCSL-TSO-24</strain>
    </source>
</reference>
<comment type="caution">
    <text evidence="1">The sequence shown here is derived from an EMBL/GenBank/DDBJ whole genome shotgun (WGS) entry which is preliminary data.</text>
</comment>
<dbReference type="AlphaFoldDB" id="A0A0D8LCF3"/>
<gene>
    <name evidence="1" type="ORF">UA45_06210</name>
</gene>
<sequence>MTDKKEIKPADIHDYLIRTDLSQLSTEELQRLQGISVSASDGIMAGLKAMGECAFWACDSENYSDSQAKDDLRRISESLMYLPRIAEALSLNADNARFLIYQRDGFPFAEVNNGEH</sequence>
<proteinExistence type="predicted"/>
<organism evidence="1 2">
    <name type="scientific">Morganella morganii</name>
    <name type="common">Proteus morganii</name>
    <dbReference type="NCBI Taxonomy" id="582"/>
    <lineage>
        <taxon>Bacteria</taxon>
        <taxon>Pseudomonadati</taxon>
        <taxon>Pseudomonadota</taxon>
        <taxon>Gammaproteobacteria</taxon>
        <taxon>Enterobacterales</taxon>
        <taxon>Morganellaceae</taxon>
        <taxon>Morganella</taxon>
    </lineage>
</organism>
<dbReference type="EMBL" id="JZSH01000047">
    <property type="protein sequence ID" value="KJF78438.1"/>
    <property type="molecule type" value="Genomic_DNA"/>
</dbReference>
<accession>A0A0D8LCF3</accession>
<dbReference type="PATRIC" id="fig|582.24.peg.1892"/>
<name>A0A0D8LCF3_MORMO</name>
<evidence type="ECO:0000313" key="2">
    <source>
        <dbReference type="Proteomes" id="UP000032582"/>
    </source>
</evidence>